<evidence type="ECO:0000259" key="3">
    <source>
        <dbReference type="Pfam" id="PF05043"/>
    </source>
</evidence>
<dbReference type="InterPro" id="IPR007737">
    <property type="entry name" value="Mga_HTH"/>
</dbReference>
<sequence length="491" mass="58466">MNWEFLLEKEDRQKLQLLRLLDRQPNQKVRIKEIQEMLDYSYYLVKNTILEIEKDILELDLSNYFAIEITETYVNLYEKMNANTTLFLHHYLRGSIQVKILTELFFKEHFSISQFAEEHFSSYAFVYKRFLQLKQSLKDEGIKIDRRNRIVGEEHTIWLFFGHLFQTIYSIEEICPPEQFRLIEQTVNRIQPLLAKTLTETVKANFYQLLLVFLTRYNQGRNLRFAKKERQLLERLKPANQALFDGIKQEITRAFDLPDETIEEEGLFLLNLLYTESLTEPIGQLFPEAETLVITNFITEFEQVFQMKLAEAEERNLRSALELLVWDVFCFPARSRFFVDTIEITYFKNSYPEYFDFCQRVMSQTKLVGNKVQGRFLFYYGLLTLIRFIPITRVSEAIEVCIDFSIGESYNNLIKRDLLYFSSLNIEVVTIQSEKTRLILTDAINLVNNYPSKKIVWLTPPRPEDWEQVVDELIGMRQENSAKYLDQSDFQ</sequence>
<evidence type="ECO:0000256" key="1">
    <source>
        <dbReference type="ARBA" id="ARBA00023015"/>
    </source>
</evidence>
<dbReference type="RefSeq" id="WP_311830414.1">
    <property type="nucleotide sequence ID" value="NZ_JARQAJ010000008.1"/>
</dbReference>
<reference evidence="4" key="1">
    <citation type="submission" date="2023-03" db="EMBL/GenBank/DDBJ databases">
        <authorList>
            <person name="Shen W."/>
            <person name="Cai J."/>
        </authorList>
    </citation>
    <scope>NUCLEOTIDE SEQUENCE</scope>
    <source>
        <strain evidence="4">P66-3</strain>
    </source>
</reference>
<keyword evidence="5" id="KW-1185">Reference proteome</keyword>
<comment type="caution">
    <text evidence="4">The sequence shown here is derived from an EMBL/GenBank/DDBJ whole genome shotgun (WGS) entry which is preliminary data.</text>
</comment>
<accession>A0ABU3FCQ3</accession>
<proteinExistence type="predicted"/>
<evidence type="ECO:0000256" key="2">
    <source>
        <dbReference type="ARBA" id="ARBA00023163"/>
    </source>
</evidence>
<protein>
    <submittedName>
        <fullName evidence="4">Helix-turn-helix domain-containing protein</fullName>
    </submittedName>
</protein>
<dbReference type="PANTHER" id="PTHR30185">
    <property type="entry name" value="CRYPTIC BETA-GLUCOSIDE BGL OPERON ANTITERMINATOR"/>
    <property type="match status" value="1"/>
</dbReference>
<name>A0ABU3FCQ3_9ENTE</name>
<dbReference type="PANTHER" id="PTHR30185:SF18">
    <property type="entry name" value="TRANSCRIPTIONAL REGULATOR MTLR"/>
    <property type="match status" value="1"/>
</dbReference>
<keyword evidence="1" id="KW-0805">Transcription regulation</keyword>
<dbReference type="Pfam" id="PF05043">
    <property type="entry name" value="Mga"/>
    <property type="match status" value="1"/>
</dbReference>
<dbReference type="Proteomes" id="UP001181046">
    <property type="component" value="Unassembled WGS sequence"/>
</dbReference>
<dbReference type="EMBL" id="JARQAJ010000008">
    <property type="protein sequence ID" value="MDT2760455.1"/>
    <property type="molecule type" value="Genomic_DNA"/>
</dbReference>
<evidence type="ECO:0000313" key="4">
    <source>
        <dbReference type="EMBL" id="MDT2760455.1"/>
    </source>
</evidence>
<dbReference type="InterPro" id="IPR050661">
    <property type="entry name" value="BglG_antiterminators"/>
</dbReference>
<feature type="domain" description="Mga helix-turn-helix" evidence="3">
    <location>
        <begin position="84"/>
        <end position="165"/>
    </location>
</feature>
<organism evidence="4 5">
    <name type="scientific">Enterococcus xiangfangensis</name>
    <dbReference type="NCBI Taxonomy" id="1296537"/>
    <lineage>
        <taxon>Bacteria</taxon>
        <taxon>Bacillati</taxon>
        <taxon>Bacillota</taxon>
        <taxon>Bacilli</taxon>
        <taxon>Lactobacillales</taxon>
        <taxon>Enterococcaceae</taxon>
        <taxon>Enterococcus</taxon>
    </lineage>
</organism>
<evidence type="ECO:0000313" key="5">
    <source>
        <dbReference type="Proteomes" id="UP001181046"/>
    </source>
</evidence>
<gene>
    <name evidence="4" type="ORF">P7H27_11850</name>
</gene>
<keyword evidence="2" id="KW-0804">Transcription</keyword>